<dbReference type="GO" id="GO:0003677">
    <property type="term" value="F:DNA binding"/>
    <property type="evidence" value="ECO:0007669"/>
    <property type="project" value="UniProtKB-KW"/>
</dbReference>
<sequence length="90" mass="9582">MNKAELISAIASQADLTKVDAKKALDAFIAVAGETLKTGDKLTLVGFGTFSVSKRSERNGRNPRTGAKITIDAKKVVRFKAGAELTDMVK</sequence>
<dbReference type="InterPro" id="IPR010992">
    <property type="entry name" value="IHF-like_DNA-bd_dom_sf"/>
</dbReference>
<evidence type="ECO:0000256" key="1">
    <source>
        <dbReference type="ARBA" id="ARBA00023125"/>
    </source>
</evidence>
<dbReference type="PRINTS" id="PR01727">
    <property type="entry name" value="DNABINDINGHU"/>
</dbReference>
<accession>A0A645C0E9</accession>
<dbReference type="SUPFAM" id="SSF47729">
    <property type="entry name" value="IHF-like DNA-binding proteins"/>
    <property type="match status" value="1"/>
</dbReference>
<dbReference type="GO" id="GO:0030527">
    <property type="term" value="F:structural constituent of chromatin"/>
    <property type="evidence" value="ECO:0007669"/>
    <property type="project" value="InterPro"/>
</dbReference>
<comment type="caution">
    <text evidence="2">The sequence shown here is derived from an EMBL/GenBank/DDBJ whole genome shotgun (WGS) entry which is preliminary data.</text>
</comment>
<dbReference type="CDD" id="cd13831">
    <property type="entry name" value="HU"/>
    <property type="match status" value="1"/>
</dbReference>
<dbReference type="InterPro" id="IPR020816">
    <property type="entry name" value="Histone-like_DNA-bd_CS"/>
</dbReference>
<reference evidence="2" key="1">
    <citation type="submission" date="2019-08" db="EMBL/GenBank/DDBJ databases">
        <authorList>
            <person name="Kucharzyk K."/>
            <person name="Murdoch R.W."/>
            <person name="Higgins S."/>
            <person name="Loffler F."/>
        </authorList>
    </citation>
    <scope>NUCLEOTIDE SEQUENCE</scope>
</reference>
<proteinExistence type="predicted"/>
<dbReference type="EMBL" id="VSSQ01023706">
    <property type="protein sequence ID" value="MPM70808.1"/>
    <property type="molecule type" value="Genomic_DNA"/>
</dbReference>
<dbReference type="GO" id="GO:0005829">
    <property type="term" value="C:cytosol"/>
    <property type="evidence" value="ECO:0007669"/>
    <property type="project" value="TreeGrafter"/>
</dbReference>
<dbReference type="Gene3D" id="4.10.520.10">
    <property type="entry name" value="IHF-like DNA-binding proteins"/>
    <property type="match status" value="1"/>
</dbReference>
<name>A0A645C0E9_9ZZZZ</name>
<dbReference type="Pfam" id="PF00216">
    <property type="entry name" value="Bac_DNA_binding"/>
    <property type="match status" value="1"/>
</dbReference>
<gene>
    <name evidence="2" type="primary">hupB_8</name>
    <name evidence="2" type="ORF">SDC9_117768</name>
</gene>
<dbReference type="PANTHER" id="PTHR33175:SF3">
    <property type="entry name" value="DNA-BINDING PROTEIN HU-BETA"/>
    <property type="match status" value="1"/>
</dbReference>
<dbReference type="AlphaFoldDB" id="A0A645C0E9"/>
<dbReference type="InterPro" id="IPR000119">
    <property type="entry name" value="Hist_DNA-bd"/>
</dbReference>
<dbReference type="PANTHER" id="PTHR33175">
    <property type="entry name" value="DNA-BINDING PROTEIN HU"/>
    <property type="match status" value="1"/>
</dbReference>
<protein>
    <submittedName>
        <fullName evidence="2">DNA-binding protein HU-beta</fullName>
    </submittedName>
</protein>
<organism evidence="2">
    <name type="scientific">bioreactor metagenome</name>
    <dbReference type="NCBI Taxonomy" id="1076179"/>
    <lineage>
        <taxon>unclassified sequences</taxon>
        <taxon>metagenomes</taxon>
        <taxon>ecological metagenomes</taxon>
    </lineage>
</organism>
<dbReference type="SMART" id="SM00411">
    <property type="entry name" value="BHL"/>
    <property type="match status" value="1"/>
</dbReference>
<evidence type="ECO:0000313" key="2">
    <source>
        <dbReference type="EMBL" id="MPM70808.1"/>
    </source>
</evidence>
<dbReference type="PROSITE" id="PS00045">
    <property type="entry name" value="HISTONE_LIKE"/>
    <property type="match status" value="1"/>
</dbReference>
<keyword evidence="1 2" id="KW-0238">DNA-binding</keyword>